<organism evidence="6 7">
    <name type="scientific">Niabella ginsenosidivorans</name>
    <dbReference type="NCBI Taxonomy" id="1176587"/>
    <lineage>
        <taxon>Bacteria</taxon>
        <taxon>Pseudomonadati</taxon>
        <taxon>Bacteroidota</taxon>
        <taxon>Chitinophagia</taxon>
        <taxon>Chitinophagales</taxon>
        <taxon>Chitinophagaceae</taxon>
        <taxon>Niabella</taxon>
    </lineage>
</organism>
<dbReference type="PANTHER" id="PTHR43427:SF12">
    <property type="entry name" value="CHLORIDE TRANSPORTER"/>
    <property type="match status" value="1"/>
</dbReference>
<accession>A0A1A9I2N8</accession>
<feature type="transmembrane region" description="Helical" evidence="5">
    <location>
        <begin position="101"/>
        <end position="120"/>
    </location>
</feature>
<dbReference type="Gene3D" id="1.10.3080.10">
    <property type="entry name" value="Clc chloride channel"/>
    <property type="match status" value="1"/>
</dbReference>
<gene>
    <name evidence="6" type="ORF">A8C56_08175</name>
</gene>
<dbReference type="InterPro" id="IPR050368">
    <property type="entry name" value="ClC-type_chloride_channel"/>
</dbReference>
<dbReference type="SUPFAM" id="SSF81340">
    <property type="entry name" value="Clc chloride channel"/>
    <property type="match status" value="1"/>
</dbReference>
<evidence type="ECO:0000256" key="5">
    <source>
        <dbReference type="SAM" id="Phobius"/>
    </source>
</evidence>
<reference evidence="6 7" key="1">
    <citation type="submission" date="2016-05" db="EMBL/GenBank/DDBJ databases">
        <title>Niabella ginsenosidivorans BS26 whole genome sequencing.</title>
        <authorList>
            <person name="Im W.T."/>
            <person name="Siddiqi M.Z."/>
        </authorList>
    </citation>
    <scope>NUCLEOTIDE SEQUENCE [LARGE SCALE GENOMIC DNA]</scope>
    <source>
        <strain evidence="6 7">BS26</strain>
    </source>
</reference>
<comment type="subcellular location">
    <subcellularLocation>
        <location evidence="1">Membrane</location>
        <topology evidence="1">Multi-pass membrane protein</topology>
    </subcellularLocation>
</comment>
<dbReference type="InterPro" id="IPR014743">
    <property type="entry name" value="Cl-channel_core"/>
</dbReference>
<dbReference type="Proteomes" id="UP000077667">
    <property type="component" value="Chromosome"/>
</dbReference>
<feature type="transmembrane region" description="Helical" evidence="5">
    <location>
        <begin position="20"/>
        <end position="48"/>
    </location>
</feature>
<evidence type="ECO:0000256" key="4">
    <source>
        <dbReference type="ARBA" id="ARBA00023136"/>
    </source>
</evidence>
<dbReference type="STRING" id="1176587.A8C56_08175"/>
<dbReference type="RefSeq" id="WP_067754355.1">
    <property type="nucleotide sequence ID" value="NZ_CP015772.1"/>
</dbReference>
<feature type="transmembrane region" description="Helical" evidence="5">
    <location>
        <begin position="60"/>
        <end position="80"/>
    </location>
</feature>
<dbReference type="InterPro" id="IPR001807">
    <property type="entry name" value="ClC"/>
</dbReference>
<dbReference type="AlphaFoldDB" id="A0A1A9I2N8"/>
<evidence type="ECO:0000256" key="1">
    <source>
        <dbReference type="ARBA" id="ARBA00004141"/>
    </source>
</evidence>
<feature type="transmembrane region" description="Helical" evidence="5">
    <location>
        <begin position="401"/>
        <end position="421"/>
    </location>
</feature>
<keyword evidence="4 5" id="KW-0472">Membrane</keyword>
<keyword evidence="2 5" id="KW-0812">Transmembrane</keyword>
<keyword evidence="7" id="KW-1185">Reference proteome</keyword>
<dbReference type="Pfam" id="PF00654">
    <property type="entry name" value="Voltage_CLC"/>
    <property type="match status" value="1"/>
</dbReference>
<proteinExistence type="predicted"/>
<keyword evidence="3 5" id="KW-1133">Transmembrane helix</keyword>
<feature type="transmembrane region" description="Helical" evidence="5">
    <location>
        <begin position="190"/>
        <end position="210"/>
    </location>
</feature>
<evidence type="ECO:0000313" key="7">
    <source>
        <dbReference type="Proteomes" id="UP000077667"/>
    </source>
</evidence>
<feature type="transmembrane region" description="Helical" evidence="5">
    <location>
        <begin position="273"/>
        <end position="292"/>
    </location>
</feature>
<dbReference type="OrthoDB" id="9767361at2"/>
<dbReference type="CDD" id="cd03682">
    <property type="entry name" value="ClC_sycA_like"/>
    <property type="match status" value="1"/>
</dbReference>
<dbReference type="GO" id="GO:0015108">
    <property type="term" value="F:chloride transmembrane transporter activity"/>
    <property type="evidence" value="ECO:0007669"/>
    <property type="project" value="InterPro"/>
</dbReference>
<dbReference type="EMBL" id="CP015772">
    <property type="protein sequence ID" value="ANH80961.1"/>
    <property type="molecule type" value="Genomic_DNA"/>
</dbReference>
<dbReference type="PRINTS" id="PR00762">
    <property type="entry name" value="CLCHANNEL"/>
</dbReference>
<feature type="transmembrane region" description="Helical" evidence="5">
    <location>
        <begin position="154"/>
        <end position="178"/>
    </location>
</feature>
<evidence type="ECO:0000256" key="2">
    <source>
        <dbReference type="ARBA" id="ARBA00022692"/>
    </source>
</evidence>
<evidence type="ECO:0000256" key="3">
    <source>
        <dbReference type="ARBA" id="ARBA00022989"/>
    </source>
</evidence>
<name>A0A1A9I2N8_9BACT</name>
<dbReference type="KEGG" id="nia:A8C56_08175"/>
<dbReference type="GO" id="GO:0016020">
    <property type="term" value="C:membrane"/>
    <property type="evidence" value="ECO:0007669"/>
    <property type="project" value="UniProtKB-SubCell"/>
</dbReference>
<sequence length="460" mass="50172">MTRHKKKRLLKTSFEHVFILSYLLKWTVLAVPMSIAVGSLIAFFLWLLDKAIHFRFGHPWLLFLLPAAGVLIYGLYTYLGKNSDKGNNLIMDEIHEPGGGVPFRMAPLVLITTVITHLFGGSAGREGTAVQIGGSIAQFFAKKLKLSQEDVKTFLMTGIAAGFGAVFGTPITGAIFALEVLALGRIKHDALLPCFIASVVADITCAAWGIHHTHYAIRFAEEGKVFFGIFHLDIVLLLKVILGGVLFGLAGYIFAELSHTIKNYSNRFIRIKWLIPFIGGCIVIALTCIIGTQDYLSLGVSNPDPDAVSILSCFKAGGATDFSWFWKLLFTAVTLGMGFKGGEVTPLFFVGAALGNTIAAHTGAPADLMAGLGFIAVFASATNTPIACTFMGIELFGADNVLYYAVACFTAYYFSGHAGIYHAQRIAVSKVHHLNHHNNATLHEVREKRIKSRKKWRITK</sequence>
<evidence type="ECO:0000313" key="6">
    <source>
        <dbReference type="EMBL" id="ANH80961.1"/>
    </source>
</evidence>
<dbReference type="PANTHER" id="PTHR43427">
    <property type="entry name" value="CHLORIDE CHANNEL PROTEIN CLC-E"/>
    <property type="match status" value="1"/>
</dbReference>
<feature type="transmembrane region" description="Helical" evidence="5">
    <location>
        <begin position="230"/>
        <end position="253"/>
    </location>
</feature>
<protein>
    <submittedName>
        <fullName evidence="6">Voltage-gated chloride channel protein</fullName>
    </submittedName>
</protein>